<dbReference type="SUPFAM" id="SSF53955">
    <property type="entry name" value="Lysozyme-like"/>
    <property type="match status" value="1"/>
</dbReference>
<dbReference type="Pfam" id="PF00912">
    <property type="entry name" value="Transgly"/>
    <property type="match status" value="1"/>
</dbReference>
<evidence type="ECO:0000256" key="13">
    <source>
        <dbReference type="ARBA" id="ARBA00034000"/>
    </source>
</evidence>
<dbReference type="InterPro" id="IPR013783">
    <property type="entry name" value="Ig-like_fold"/>
</dbReference>
<dbReference type="PANTHER" id="PTHR32282">
    <property type="entry name" value="BINDING PROTEIN TRANSPEPTIDASE, PUTATIVE-RELATED"/>
    <property type="match status" value="1"/>
</dbReference>
<dbReference type="AlphaFoldDB" id="A0A1H1ARX8"/>
<evidence type="ECO:0000313" key="18">
    <source>
        <dbReference type="EMBL" id="SDQ42362.1"/>
    </source>
</evidence>
<comment type="catalytic activity">
    <reaction evidence="14">
        <text>[GlcNAc-(1-&gt;4)-Mur2Ac(oyl-L-Ala-gamma-D-Glu-L-Lys-D-Ala-D-Ala)](n)-di-trans,octa-cis-undecaprenyl diphosphate + beta-D-GlcNAc-(1-&gt;4)-Mur2Ac(oyl-L-Ala-gamma-D-Glu-L-Lys-D-Ala-D-Ala)-di-trans,octa-cis-undecaprenyl diphosphate = [GlcNAc-(1-&gt;4)-Mur2Ac(oyl-L-Ala-gamma-D-Glu-L-Lys-D-Ala-D-Ala)](n+1)-di-trans,octa-cis-undecaprenyl diphosphate + di-trans,octa-cis-undecaprenyl diphosphate + H(+)</text>
        <dbReference type="Rhea" id="RHEA:23708"/>
        <dbReference type="Rhea" id="RHEA-COMP:9602"/>
        <dbReference type="Rhea" id="RHEA-COMP:9603"/>
        <dbReference type="ChEBI" id="CHEBI:15378"/>
        <dbReference type="ChEBI" id="CHEBI:58405"/>
        <dbReference type="ChEBI" id="CHEBI:60033"/>
        <dbReference type="ChEBI" id="CHEBI:78435"/>
        <dbReference type="EC" id="2.4.99.28"/>
    </reaction>
</comment>
<keyword evidence="4" id="KW-0328">Glycosyltransferase</keyword>
<keyword evidence="5" id="KW-0808">Transferase</keyword>
<keyword evidence="2" id="KW-0121">Carboxypeptidase</keyword>
<evidence type="ECO:0000256" key="15">
    <source>
        <dbReference type="SAM" id="MobiDB-lite"/>
    </source>
</evidence>
<dbReference type="SUPFAM" id="SSF56601">
    <property type="entry name" value="beta-lactamase/transpeptidase-like"/>
    <property type="match status" value="1"/>
</dbReference>
<keyword evidence="11" id="KW-0511">Multifunctional enzyme</keyword>
<feature type="domain" description="Glycosyl transferase family 51" evidence="17">
    <location>
        <begin position="94"/>
        <end position="282"/>
    </location>
</feature>
<feature type="region of interest" description="Disordered" evidence="15">
    <location>
        <begin position="1019"/>
        <end position="1039"/>
    </location>
</feature>
<dbReference type="Gene3D" id="3.40.710.10">
    <property type="entry name" value="DD-peptidase/beta-lactamase superfamily"/>
    <property type="match status" value="1"/>
</dbReference>
<evidence type="ECO:0000256" key="4">
    <source>
        <dbReference type="ARBA" id="ARBA00022676"/>
    </source>
</evidence>
<feature type="transmembrane region" description="Helical" evidence="16">
    <location>
        <begin position="33"/>
        <end position="61"/>
    </location>
</feature>
<keyword evidence="6 16" id="KW-0812">Transmembrane</keyword>
<keyword evidence="10 16" id="KW-0472">Membrane</keyword>
<evidence type="ECO:0000256" key="10">
    <source>
        <dbReference type="ARBA" id="ARBA00023136"/>
    </source>
</evidence>
<evidence type="ECO:0000256" key="2">
    <source>
        <dbReference type="ARBA" id="ARBA00022645"/>
    </source>
</evidence>
<evidence type="ECO:0000256" key="1">
    <source>
        <dbReference type="ARBA" id="ARBA00022475"/>
    </source>
</evidence>
<dbReference type="InterPro" id="IPR023346">
    <property type="entry name" value="Lysozyme-like_dom_sf"/>
</dbReference>
<dbReference type="GO" id="GO:0030288">
    <property type="term" value="C:outer membrane-bounded periplasmic space"/>
    <property type="evidence" value="ECO:0007669"/>
    <property type="project" value="TreeGrafter"/>
</dbReference>
<dbReference type="GO" id="GO:0071555">
    <property type="term" value="P:cell wall organization"/>
    <property type="evidence" value="ECO:0007669"/>
    <property type="project" value="UniProtKB-KW"/>
</dbReference>
<comment type="catalytic activity">
    <reaction evidence="13">
        <text>Preferential cleavage: (Ac)2-L-Lys-D-Ala-|-D-Ala. Also transpeptidation of peptidyl-alanyl moieties that are N-acyl substituents of D-alanine.</text>
        <dbReference type="EC" id="3.4.16.4"/>
    </reaction>
</comment>
<evidence type="ECO:0000256" key="5">
    <source>
        <dbReference type="ARBA" id="ARBA00022679"/>
    </source>
</evidence>
<keyword evidence="3" id="KW-0645">Protease</keyword>
<dbReference type="RefSeq" id="WP_092492289.1">
    <property type="nucleotide sequence ID" value="NZ_FNKD01000002.1"/>
</dbReference>
<name>A0A1H1ARX8_9BACI</name>
<dbReference type="Gene3D" id="1.10.3810.10">
    <property type="entry name" value="Biosynthetic peptidoglycan transglycosylase-like"/>
    <property type="match status" value="1"/>
</dbReference>
<dbReference type="InterPro" id="IPR036950">
    <property type="entry name" value="PBP_transglycosylase"/>
</dbReference>
<evidence type="ECO:0000259" key="17">
    <source>
        <dbReference type="Pfam" id="PF00912"/>
    </source>
</evidence>
<dbReference type="InterPro" id="IPR012338">
    <property type="entry name" value="Beta-lactam/transpept-like"/>
</dbReference>
<keyword evidence="1" id="KW-1003">Cell membrane</keyword>
<keyword evidence="19" id="KW-1185">Reference proteome</keyword>
<keyword evidence="12" id="KW-0961">Cell wall biogenesis/degradation</keyword>
<keyword evidence="7" id="KW-0133">Cell shape</keyword>
<dbReference type="Gene3D" id="3.90.1310.40">
    <property type="match status" value="1"/>
</dbReference>
<dbReference type="PANTHER" id="PTHR32282:SF32">
    <property type="entry name" value="PENICILLIN-BINDING PROTEIN 2A"/>
    <property type="match status" value="1"/>
</dbReference>
<dbReference type="GO" id="GO:0006508">
    <property type="term" value="P:proteolysis"/>
    <property type="evidence" value="ECO:0007669"/>
    <property type="project" value="UniProtKB-KW"/>
</dbReference>
<evidence type="ECO:0000256" key="11">
    <source>
        <dbReference type="ARBA" id="ARBA00023268"/>
    </source>
</evidence>
<keyword evidence="8" id="KW-0573">Peptidoglycan synthesis</keyword>
<dbReference type="STRING" id="553311.SAMN05216231_1426"/>
<evidence type="ECO:0000256" key="7">
    <source>
        <dbReference type="ARBA" id="ARBA00022960"/>
    </source>
</evidence>
<feature type="compositionally biased region" description="Polar residues" evidence="15">
    <location>
        <begin position="1021"/>
        <end position="1031"/>
    </location>
</feature>
<evidence type="ECO:0000256" key="12">
    <source>
        <dbReference type="ARBA" id="ARBA00023316"/>
    </source>
</evidence>
<dbReference type="InterPro" id="IPR050396">
    <property type="entry name" value="Glycosyltr_51/Transpeptidase"/>
</dbReference>
<gene>
    <name evidence="18" type="ORF">SAMN05216231_1426</name>
</gene>
<reference evidence="18 19" key="1">
    <citation type="submission" date="2016-10" db="EMBL/GenBank/DDBJ databases">
        <authorList>
            <person name="de Groot N.N."/>
        </authorList>
    </citation>
    <scope>NUCLEOTIDE SEQUENCE [LARGE SCALE GENOMIC DNA]</scope>
    <source>
        <strain evidence="18 19">CGMCC 1.10449</strain>
    </source>
</reference>
<keyword evidence="9 16" id="KW-1133">Transmembrane helix</keyword>
<organism evidence="18 19">
    <name type="scientific">Virgibacillus salinus</name>
    <dbReference type="NCBI Taxonomy" id="553311"/>
    <lineage>
        <taxon>Bacteria</taxon>
        <taxon>Bacillati</taxon>
        <taxon>Bacillota</taxon>
        <taxon>Bacilli</taxon>
        <taxon>Bacillales</taxon>
        <taxon>Bacillaceae</taxon>
        <taxon>Virgibacillus</taxon>
    </lineage>
</organism>
<dbReference type="InterPro" id="IPR001264">
    <property type="entry name" value="Glyco_trans_51"/>
</dbReference>
<proteinExistence type="predicted"/>
<feature type="compositionally biased region" description="Polar residues" evidence="15">
    <location>
        <begin position="851"/>
        <end position="861"/>
    </location>
</feature>
<dbReference type="GO" id="GO:0008360">
    <property type="term" value="P:regulation of cell shape"/>
    <property type="evidence" value="ECO:0007669"/>
    <property type="project" value="UniProtKB-KW"/>
</dbReference>
<keyword evidence="2" id="KW-0378">Hydrolase</keyword>
<evidence type="ECO:0000256" key="3">
    <source>
        <dbReference type="ARBA" id="ARBA00022670"/>
    </source>
</evidence>
<dbReference type="Gene3D" id="2.60.40.10">
    <property type="entry name" value="Immunoglobulins"/>
    <property type="match status" value="1"/>
</dbReference>
<evidence type="ECO:0000313" key="19">
    <source>
        <dbReference type="Proteomes" id="UP000199444"/>
    </source>
</evidence>
<evidence type="ECO:0000256" key="6">
    <source>
        <dbReference type="ARBA" id="ARBA00022692"/>
    </source>
</evidence>
<dbReference type="Proteomes" id="UP000199444">
    <property type="component" value="Unassembled WGS sequence"/>
</dbReference>
<dbReference type="GO" id="GO:0009002">
    <property type="term" value="F:serine-type D-Ala-D-Ala carboxypeptidase activity"/>
    <property type="evidence" value="ECO:0007669"/>
    <property type="project" value="UniProtKB-EC"/>
</dbReference>
<evidence type="ECO:0000256" key="14">
    <source>
        <dbReference type="ARBA" id="ARBA00049902"/>
    </source>
</evidence>
<dbReference type="GO" id="GO:0008955">
    <property type="term" value="F:peptidoglycan glycosyltransferase activity"/>
    <property type="evidence" value="ECO:0007669"/>
    <property type="project" value="UniProtKB-EC"/>
</dbReference>
<dbReference type="EMBL" id="FNKD01000002">
    <property type="protein sequence ID" value="SDQ42362.1"/>
    <property type="molecule type" value="Genomic_DNA"/>
</dbReference>
<dbReference type="GO" id="GO:0009252">
    <property type="term" value="P:peptidoglycan biosynthetic process"/>
    <property type="evidence" value="ECO:0007669"/>
    <property type="project" value="UniProtKB-KW"/>
</dbReference>
<accession>A0A1H1ARX8</accession>
<protein>
    <submittedName>
        <fullName evidence="18">Penicillin-binding protein</fullName>
    </submittedName>
</protein>
<sequence>MDYKQLFQKYKEKTKSIWATGKVQKSSRITYDVFWNVVLFFVIIGAVGLIFAGGVGAGYFASLVKDEPVRSYASMEKDIYNYEETSKLYFSGNKYIGDIRSDIHREEVKLKNVSGILKDAVIATEDEYFNDHKGIVPKAIVRALVQEATNAAVKTGGSTLTQQLIKNQILTNEVSFERKAKEILLALRLERFFDKDQILEAYLNIVPYGRDASGGNIAGIQTAAQGIFGINASEVNLPQAAYLAGLPQSPSRYTPFKNSGGLKSEEGIQAGLNRMKSVLSRMYESDSISKKQYEKAINYDIVADFSEDSQSPIEKYPYLTFDAEKRAKEKILKYIAKEDGYSMEDLNNDEKLMEEYKILADRALRKNGYKIHTTIDKKTHDIFKKVIKKYETYGPDWKGNIVINEETGETETITQPIETGGILIENSTGRIISFVGGREYTQKDQLNYATDVIRSNGSTMKPILTYAPAIEKGVIQPGTPVADVKTTYSTPVGPYTPGNYAGGYHGLVSARTALENSYNIPAIGIYDQIRSQDPVSEFLKPMGITTLGENEYSNLSLGIGGTTNGVSIEENTNAYSTFGNNGKFADSYMIEKITTADGEVIYEHKSESVDIYSPQTNYLTLDMMRDVISSGTAAYLNSQLKYNGVDWAGKTGTSQDKKDTWFVATNPNVTFGTWMGYEIGKSLECPSCSLGYSSRNVKLWAKLINAASDVNPELVAPKKNFERPGGIVSRSYCAISGMLPSDLCEKAGLVKSDLFNAKYVPTKEDDSLVKGTYVMVDGKAVIAGKNTPKEFTEGDGITFNPEFLKRKGYDKLDDITQLYPRTNREKWEKISLPESEVDDGTIEDDGKKPSAPTSVAGSGNKLNWKKSSSKDVVGYRIYRAKSPEDSFSLVGNTSETSFGISNGKAVYHVKAVDYFGLESSASKEIVVGDFSEPEEPEDDKPDKEDKNVKPVTNVTAKHKNKKITVSWNHSESATFEITITGKSYNKKETTKNKSYSFGDIQPNGENYKGTVTAIVDGKPSESVSFSVTANKKPNEESNE</sequence>
<evidence type="ECO:0000256" key="9">
    <source>
        <dbReference type="ARBA" id="ARBA00022989"/>
    </source>
</evidence>
<evidence type="ECO:0000256" key="16">
    <source>
        <dbReference type="SAM" id="Phobius"/>
    </source>
</evidence>
<evidence type="ECO:0000256" key="8">
    <source>
        <dbReference type="ARBA" id="ARBA00022984"/>
    </source>
</evidence>
<feature type="region of interest" description="Disordered" evidence="15">
    <location>
        <begin position="930"/>
        <end position="951"/>
    </location>
</feature>
<feature type="region of interest" description="Disordered" evidence="15">
    <location>
        <begin position="833"/>
        <end position="862"/>
    </location>
</feature>